<protein>
    <submittedName>
        <fullName evidence="1">Uncharacterized protein</fullName>
    </submittedName>
</protein>
<reference evidence="1 2" key="1">
    <citation type="submission" date="2012-06" db="EMBL/GenBank/DDBJ databases">
        <title>Finished chromosome of genome of Cylindrospermum stagnale PCC 7417.</title>
        <authorList>
            <consortium name="US DOE Joint Genome Institute"/>
            <person name="Gugger M."/>
            <person name="Coursin T."/>
            <person name="Rippka R."/>
            <person name="Tandeau De Marsac N."/>
            <person name="Huntemann M."/>
            <person name="Wei C.-L."/>
            <person name="Han J."/>
            <person name="Detter J.C."/>
            <person name="Han C."/>
            <person name="Tapia R."/>
            <person name="Chen A."/>
            <person name="Kyrpides N."/>
            <person name="Mavromatis K."/>
            <person name="Markowitz V."/>
            <person name="Szeto E."/>
            <person name="Ivanova N."/>
            <person name="Pagani I."/>
            <person name="Pati A."/>
            <person name="Goodwin L."/>
            <person name="Nordberg H.P."/>
            <person name="Cantor M.N."/>
            <person name="Hua S.X."/>
            <person name="Woyke T."/>
            <person name="Kerfeld C.A."/>
        </authorList>
    </citation>
    <scope>NUCLEOTIDE SEQUENCE [LARGE SCALE GENOMIC DNA]</scope>
    <source>
        <strain evidence="1 2">PCC 7417</strain>
    </source>
</reference>
<keyword evidence="2" id="KW-1185">Reference proteome</keyword>
<name>K9WX19_9NOST</name>
<dbReference type="AlphaFoldDB" id="K9WX19"/>
<evidence type="ECO:0000313" key="1">
    <source>
        <dbReference type="EMBL" id="AFZ24341.1"/>
    </source>
</evidence>
<sequence>MTGKTSPVSATHPSQILFEDRVDDRQWTKQADEVPQTIAWVNVEGVWHCVTRIEITGTVEKRRITKYGQDGDFLETTIQSPPPRPRP</sequence>
<dbReference type="EMBL" id="CP003642">
    <property type="protein sequence ID" value="AFZ24341.1"/>
    <property type="molecule type" value="Genomic_DNA"/>
</dbReference>
<gene>
    <name evidence="1" type="ORF">Cylst_2102</name>
</gene>
<accession>K9WX19</accession>
<proteinExistence type="predicted"/>
<dbReference type="KEGG" id="csg:Cylst_2102"/>
<dbReference type="HOGENOM" id="CLU_2478146_0_0_3"/>
<evidence type="ECO:0000313" key="2">
    <source>
        <dbReference type="Proteomes" id="UP000010475"/>
    </source>
</evidence>
<organism evidence="1 2">
    <name type="scientific">Cylindrospermum stagnale PCC 7417</name>
    <dbReference type="NCBI Taxonomy" id="56107"/>
    <lineage>
        <taxon>Bacteria</taxon>
        <taxon>Bacillati</taxon>
        <taxon>Cyanobacteriota</taxon>
        <taxon>Cyanophyceae</taxon>
        <taxon>Nostocales</taxon>
        <taxon>Nostocaceae</taxon>
        <taxon>Cylindrospermum</taxon>
    </lineage>
</organism>
<dbReference type="Proteomes" id="UP000010475">
    <property type="component" value="Chromosome"/>
</dbReference>